<sequence length="114" mass="13018">MFILHQLCQETKHVMIHIYVQAYSAEEEIHINNINYLSIKQNNVGGEYSVSLSVQICERKYKGFKVINFDDPTLVRKNSKIDDQVALEVLGSVTLNRVSFGGIRDGVRFDRAVT</sequence>
<reference evidence="1 2" key="1">
    <citation type="journal article" date="2018" name="Science">
        <title>The opium poppy genome and morphinan production.</title>
        <authorList>
            <person name="Guo L."/>
            <person name="Winzer T."/>
            <person name="Yang X."/>
            <person name="Li Y."/>
            <person name="Ning Z."/>
            <person name="He Z."/>
            <person name="Teodor R."/>
            <person name="Lu Y."/>
            <person name="Bowser T.A."/>
            <person name="Graham I.A."/>
            <person name="Ye K."/>
        </authorList>
    </citation>
    <scope>NUCLEOTIDE SEQUENCE [LARGE SCALE GENOMIC DNA]</scope>
    <source>
        <strain evidence="2">cv. HN1</strain>
        <tissue evidence="1">Leaves</tissue>
    </source>
</reference>
<name>A0A4Y7IVD5_PAPSO</name>
<organism evidence="1 2">
    <name type="scientific">Papaver somniferum</name>
    <name type="common">Opium poppy</name>
    <dbReference type="NCBI Taxonomy" id="3469"/>
    <lineage>
        <taxon>Eukaryota</taxon>
        <taxon>Viridiplantae</taxon>
        <taxon>Streptophyta</taxon>
        <taxon>Embryophyta</taxon>
        <taxon>Tracheophyta</taxon>
        <taxon>Spermatophyta</taxon>
        <taxon>Magnoliopsida</taxon>
        <taxon>Ranunculales</taxon>
        <taxon>Papaveraceae</taxon>
        <taxon>Papaveroideae</taxon>
        <taxon>Papaver</taxon>
    </lineage>
</organism>
<gene>
    <name evidence="1" type="ORF">C5167_020530</name>
</gene>
<evidence type="ECO:0000313" key="1">
    <source>
        <dbReference type="EMBL" id="RZC52106.1"/>
    </source>
</evidence>
<dbReference type="AlphaFoldDB" id="A0A4Y7IVD5"/>
<keyword evidence="2" id="KW-1185">Reference proteome</keyword>
<dbReference type="EMBL" id="CM010716">
    <property type="protein sequence ID" value="RZC52106.1"/>
    <property type="molecule type" value="Genomic_DNA"/>
</dbReference>
<evidence type="ECO:0000313" key="2">
    <source>
        <dbReference type="Proteomes" id="UP000316621"/>
    </source>
</evidence>
<dbReference type="Gramene" id="RZC52106">
    <property type="protein sequence ID" value="RZC52106"/>
    <property type="gene ID" value="C5167_020530"/>
</dbReference>
<dbReference type="Proteomes" id="UP000316621">
    <property type="component" value="Chromosome 2"/>
</dbReference>
<proteinExistence type="predicted"/>
<protein>
    <submittedName>
        <fullName evidence="1">Uncharacterized protein</fullName>
    </submittedName>
</protein>
<accession>A0A4Y7IVD5</accession>